<feature type="non-terminal residue" evidence="1">
    <location>
        <position position="63"/>
    </location>
</feature>
<gene>
    <name evidence="1" type="ORF">UJA718_LOCUS46740</name>
    <name evidence="2" type="ORF">UJA718_LOCUS49636</name>
</gene>
<dbReference type="EMBL" id="CAJOBP010085252">
    <property type="protein sequence ID" value="CAF4928267.1"/>
    <property type="molecule type" value="Genomic_DNA"/>
</dbReference>
<keyword evidence="3" id="KW-1185">Reference proteome</keyword>
<dbReference type="AlphaFoldDB" id="A0A821WNN7"/>
<evidence type="ECO:0000313" key="2">
    <source>
        <dbReference type="EMBL" id="CAF4987599.1"/>
    </source>
</evidence>
<dbReference type="Proteomes" id="UP000663873">
    <property type="component" value="Unassembled WGS sequence"/>
</dbReference>
<sequence length="63" mass="7498">MYVRISDGIVWDEAIFELQQLLQPSSATCELEFWHHMINDQFLSVHLIEGDDSIDIWEEEHTH</sequence>
<protein>
    <submittedName>
        <fullName evidence="1">Uncharacterized protein</fullName>
    </submittedName>
</protein>
<dbReference type="EMBL" id="CAJOBP010105360">
    <property type="protein sequence ID" value="CAF4987599.1"/>
    <property type="molecule type" value="Genomic_DNA"/>
</dbReference>
<accession>A0A821WNN7</accession>
<proteinExistence type="predicted"/>
<organism evidence="1 3">
    <name type="scientific">Rotaria socialis</name>
    <dbReference type="NCBI Taxonomy" id="392032"/>
    <lineage>
        <taxon>Eukaryota</taxon>
        <taxon>Metazoa</taxon>
        <taxon>Spiralia</taxon>
        <taxon>Gnathifera</taxon>
        <taxon>Rotifera</taxon>
        <taxon>Eurotatoria</taxon>
        <taxon>Bdelloidea</taxon>
        <taxon>Philodinida</taxon>
        <taxon>Philodinidae</taxon>
        <taxon>Rotaria</taxon>
    </lineage>
</organism>
<name>A0A821WNN7_9BILA</name>
<comment type="caution">
    <text evidence="1">The sequence shown here is derived from an EMBL/GenBank/DDBJ whole genome shotgun (WGS) entry which is preliminary data.</text>
</comment>
<reference evidence="1" key="1">
    <citation type="submission" date="2021-02" db="EMBL/GenBank/DDBJ databases">
        <authorList>
            <person name="Nowell W R."/>
        </authorList>
    </citation>
    <scope>NUCLEOTIDE SEQUENCE</scope>
</reference>
<evidence type="ECO:0000313" key="1">
    <source>
        <dbReference type="EMBL" id="CAF4928267.1"/>
    </source>
</evidence>
<evidence type="ECO:0000313" key="3">
    <source>
        <dbReference type="Proteomes" id="UP000663873"/>
    </source>
</evidence>